<evidence type="ECO:0000256" key="3">
    <source>
        <dbReference type="ARBA" id="ARBA00022574"/>
    </source>
</evidence>
<keyword evidence="3" id="KW-0853">WD repeat</keyword>
<evidence type="ECO:0000256" key="1">
    <source>
        <dbReference type="ARBA" id="ARBA00004120"/>
    </source>
</evidence>
<dbReference type="EMBL" id="PETL01000043">
    <property type="protein sequence ID" value="PIV64692.1"/>
    <property type="molecule type" value="Genomic_DNA"/>
</dbReference>
<dbReference type="InterPro" id="IPR056170">
    <property type="entry name" value="Znf_IFT121-like"/>
</dbReference>
<evidence type="ECO:0000256" key="7">
    <source>
        <dbReference type="ARBA" id="ARBA00023212"/>
    </source>
</evidence>
<sequence>MIKIELSVALAIYLLSGMVFIFSFWYFSEVRKRAKDLRKEEGFLWECPTCTHIYVDSKAEEISRCPLCKSLIKKVK</sequence>
<keyword evidence="7" id="KW-0206">Cytoskeleton</keyword>
<dbReference type="GO" id="GO:0030030">
    <property type="term" value="P:cell projection organization"/>
    <property type="evidence" value="ECO:0007669"/>
    <property type="project" value="UniProtKB-KW"/>
</dbReference>
<keyword evidence="4" id="KW-0677">Repeat</keyword>
<keyword evidence="2" id="KW-0963">Cytoplasm</keyword>
<comment type="caution">
    <text evidence="11">The sequence shown here is derived from an EMBL/GenBank/DDBJ whole genome shotgun (WGS) entry which is preliminary data.</text>
</comment>
<evidence type="ECO:0000259" key="10">
    <source>
        <dbReference type="Pfam" id="PF23145"/>
    </source>
</evidence>
<evidence type="ECO:0000256" key="9">
    <source>
        <dbReference type="SAM" id="Phobius"/>
    </source>
</evidence>
<feature type="transmembrane region" description="Helical" evidence="9">
    <location>
        <begin position="6"/>
        <end position="28"/>
    </location>
</feature>
<evidence type="ECO:0000256" key="2">
    <source>
        <dbReference type="ARBA" id="ARBA00022490"/>
    </source>
</evidence>
<keyword evidence="9" id="KW-0472">Membrane</keyword>
<keyword evidence="9" id="KW-0812">Transmembrane</keyword>
<keyword evidence="6" id="KW-0969">Cilium</keyword>
<evidence type="ECO:0000256" key="6">
    <source>
        <dbReference type="ARBA" id="ARBA00023069"/>
    </source>
</evidence>
<dbReference type="Gene3D" id="2.20.28.10">
    <property type="match status" value="1"/>
</dbReference>
<evidence type="ECO:0000313" key="12">
    <source>
        <dbReference type="Proteomes" id="UP000228886"/>
    </source>
</evidence>
<comment type="subcellular location">
    <subcellularLocation>
        <location evidence="1">Cytoplasm</location>
        <location evidence="1">Cytoskeleton</location>
        <location evidence="1">Cilium basal body</location>
    </subcellularLocation>
</comment>
<proteinExistence type="predicted"/>
<name>A0A2M7EAB8_9BACT</name>
<keyword evidence="5" id="KW-0970">Cilium biogenesis/degradation</keyword>
<evidence type="ECO:0000313" key="11">
    <source>
        <dbReference type="EMBL" id="PIV64692.1"/>
    </source>
</evidence>
<organism evidence="11 12">
    <name type="scientific">bacterium (Candidatus Ratteibacteria) CG01_land_8_20_14_3_00_40_19</name>
    <dbReference type="NCBI Taxonomy" id="2014290"/>
    <lineage>
        <taxon>Bacteria</taxon>
        <taxon>Candidatus Ratteibacteria</taxon>
    </lineage>
</organism>
<reference evidence="12" key="1">
    <citation type="submission" date="2017-09" db="EMBL/GenBank/DDBJ databases">
        <title>Depth-based differentiation of microbial function through sediment-hosted aquifers and enrichment of novel symbionts in the deep terrestrial subsurface.</title>
        <authorList>
            <person name="Probst A.J."/>
            <person name="Ladd B."/>
            <person name="Jarett J.K."/>
            <person name="Geller-Mcgrath D.E."/>
            <person name="Sieber C.M.K."/>
            <person name="Emerson J.B."/>
            <person name="Anantharaman K."/>
            <person name="Thomas B.C."/>
            <person name="Malmstrom R."/>
            <person name="Stieglmeier M."/>
            <person name="Klingl A."/>
            <person name="Woyke T."/>
            <person name="Ryan C.M."/>
            <person name="Banfield J.F."/>
        </authorList>
    </citation>
    <scope>NUCLEOTIDE SEQUENCE [LARGE SCALE GENOMIC DNA]</scope>
</reference>
<feature type="domain" description="IFT121-like zinc finger" evidence="10">
    <location>
        <begin position="44"/>
        <end position="71"/>
    </location>
</feature>
<gene>
    <name evidence="11" type="ORF">COS11_00815</name>
</gene>
<dbReference type="Proteomes" id="UP000228886">
    <property type="component" value="Unassembled WGS sequence"/>
</dbReference>
<accession>A0A2M7EAB8</accession>
<keyword evidence="8" id="KW-0966">Cell projection</keyword>
<keyword evidence="9" id="KW-1133">Transmembrane helix</keyword>
<evidence type="ECO:0000256" key="8">
    <source>
        <dbReference type="ARBA" id="ARBA00023273"/>
    </source>
</evidence>
<evidence type="ECO:0000256" key="4">
    <source>
        <dbReference type="ARBA" id="ARBA00022737"/>
    </source>
</evidence>
<evidence type="ECO:0000256" key="5">
    <source>
        <dbReference type="ARBA" id="ARBA00022794"/>
    </source>
</evidence>
<dbReference type="Pfam" id="PF23145">
    <property type="entry name" value="Zf_2nd_IFT121"/>
    <property type="match status" value="1"/>
</dbReference>
<dbReference type="AlphaFoldDB" id="A0A2M7EAB8"/>
<protein>
    <recommendedName>
        <fullName evidence="10">IFT121-like zinc finger domain-containing protein</fullName>
    </recommendedName>
</protein>